<evidence type="ECO:0000313" key="2">
    <source>
        <dbReference type="EMBL" id="KAK2088326.1"/>
    </source>
</evidence>
<dbReference type="Proteomes" id="UP001266305">
    <property type="component" value="Unassembled WGS sequence"/>
</dbReference>
<accession>A0ABQ9TUM6</accession>
<gene>
    <name evidence="2" type="ORF">P7K49_034233</name>
</gene>
<sequence length="89" mass="8994">MEVITCSGQRASSGGQGSHSHGAKSGLDQNEGGAGAEKGQTGKDPIAPQIKRCSEAVHPQPGTCWVLGRRAAAIPPTLSLHAAQTHAGE</sequence>
<dbReference type="EMBL" id="JASSZA010000019">
    <property type="protein sequence ID" value="KAK2088326.1"/>
    <property type="molecule type" value="Genomic_DNA"/>
</dbReference>
<evidence type="ECO:0000313" key="3">
    <source>
        <dbReference type="Proteomes" id="UP001266305"/>
    </source>
</evidence>
<organism evidence="2 3">
    <name type="scientific">Saguinus oedipus</name>
    <name type="common">Cotton-top tamarin</name>
    <name type="synonym">Oedipomidas oedipus</name>
    <dbReference type="NCBI Taxonomy" id="9490"/>
    <lineage>
        <taxon>Eukaryota</taxon>
        <taxon>Metazoa</taxon>
        <taxon>Chordata</taxon>
        <taxon>Craniata</taxon>
        <taxon>Vertebrata</taxon>
        <taxon>Euteleostomi</taxon>
        <taxon>Mammalia</taxon>
        <taxon>Eutheria</taxon>
        <taxon>Euarchontoglires</taxon>
        <taxon>Primates</taxon>
        <taxon>Haplorrhini</taxon>
        <taxon>Platyrrhini</taxon>
        <taxon>Cebidae</taxon>
        <taxon>Callitrichinae</taxon>
        <taxon>Saguinus</taxon>
    </lineage>
</organism>
<feature type="compositionally biased region" description="Low complexity" evidence="1">
    <location>
        <begin position="7"/>
        <end position="26"/>
    </location>
</feature>
<evidence type="ECO:0000256" key="1">
    <source>
        <dbReference type="SAM" id="MobiDB-lite"/>
    </source>
</evidence>
<keyword evidence="3" id="KW-1185">Reference proteome</keyword>
<reference evidence="2 3" key="1">
    <citation type="submission" date="2023-05" db="EMBL/GenBank/DDBJ databases">
        <title>B98-5 Cell Line De Novo Hybrid Assembly: An Optical Mapping Approach.</title>
        <authorList>
            <person name="Kananen K."/>
            <person name="Auerbach J.A."/>
            <person name="Kautto E."/>
            <person name="Blachly J.S."/>
        </authorList>
    </citation>
    <scope>NUCLEOTIDE SEQUENCE [LARGE SCALE GENOMIC DNA]</scope>
    <source>
        <strain evidence="2">B95-8</strain>
        <tissue evidence="2">Cell line</tissue>
    </source>
</reference>
<feature type="region of interest" description="Disordered" evidence="1">
    <location>
        <begin position="1"/>
        <end position="50"/>
    </location>
</feature>
<name>A0ABQ9TUM6_SAGOE</name>
<comment type="caution">
    <text evidence="2">The sequence shown here is derived from an EMBL/GenBank/DDBJ whole genome shotgun (WGS) entry which is preliminary data.</text>
</comment>
<proteinExistence type="predicted"/>
<protein>
    <submittedName>
        <fullName evidence="2">Uncharacterized protein</fullName>
    </submittedName>
</protein>
<feature type="non-terminal residue" evidence="2">
    <location>
        <position position="89"/>
    </location>
</feature>